<organism evidence="2 3">
    <name type="scientific">Gossypium raimondii</name>
    <name type="common">Peruvian cotton</name>
    <name type="synonym">Gossypium klotzschianum subsp. raimondii</name>
    <dbReference type="NCBI Taxonomy" id="29730"/>
    <lineage>
        <taxon>Eukaryota</taxon>
        <taxon>Viridiplantae</taxon>
        <taxon>Streptophyta</taxon>
        <taxon>Embryophyta</taxon>
        <taxon>Tracheophyta</taxon>
        <taxon>Spermatophyta</taxon>
        <taxon>Magnoliopsida</taxon>
        <taxon>eudicotyledons</taxon>
        <taxon>Gunneridae</taxon>
        <taxon>Pentapetalae</taxon>
        <taxon>rosids</taxon>
        <taxon>malvids</taxon>
        <taxon>Malvales</taxon>
        <taxon>Malvaceae</taxon>
        <taxon>Malvoideae</taxon>
        <taxon>Gossypium</taxon>
    </lineage>
</organism>
<dbReference type="Proteomes" id="UP000593578">
    <property type="component" value="Unassembled WGS sequence"/>
</dbReference>
<protein>
    <recommendedName>
        <fullName evidence="1">DUF4283 domain-containing protein</fullName>
    </recommendedName>
</protein>
<proteinExistence type="predicted"/>
<evidence type="ECO:0000313" key="2">
    <source>
        <dbReference type="EMBL" id="MBA0579308.1"/>
    </source>
</evidence>
<name>A0A7J8NQT3_GOSRA</name>
<dbReference type="EMBL" id="JABEZZ010000001">
    <property type="protein sequence ID" value="MBA0579308.1"/>
    <property type="molecule type" value="Genomic_DNA"/>
</dbReference>
<accession>A0A7J8NQT3</accession>
<reference evidence="2 3" key="1">
    <citation type="journal article" date="2019" name="Genome Biol. Evol.">
        <title>Insights into the evolution of the New World diploid cottons (Gossypium, subgenus Houzingenia) based on genome sequencing.</title>
        <authorList>
            <person name="Grover C.E."/>
            <person name="Arick M.A. 2nd"/>
            <person name="Thrash A."/>
            <person name="Conover J.L."/>
            <person name="Sanders W.S."/>
            <person name="Peterson D.G."/>
            <person name="Frelichowski J.E."/>
            <person name="Scheffler J.A."/>
            <person name="Scheffler B.E."/>
            <person name="Wendel J.F."/>
        </authorList>
    </citation>
    <scope>NUCLEOTIDE SEQUENCE [LARGE SCALE GENOMIC DNA]</scope>
    <source>
        <strain evidence="2">8</strain>
        <tissue evidence="2">Leaf</tissue>
    </source>
</reference>
<dbReference type="Pfam" id="PF14111">
    <property type="entry name" value="DUF4283"/>
    <property type="match status" value="1"/>
</dbReference>
<dbReference type="AlphaFoldDB" id="A0A7J8NQT3"/>
<evidence type="ECO:0000313" key="3">
    <source>
        <dbReference type="Proteomes" id="UP000593578"/>
    </source>
</evidence>
<dbReference type="InterPro" id="IPR025558">
    <property type="entry name" value="DUF4283"/>
</dbReference>
<evidence type="ECO:0000259" key="1">
    <source>
        <dbReference type="Pfam" id="PF14111"/>
    </source>
</evidence>
<sequence>MENDLANISLDDEEEILQIQSEVEPVKEIYDLCLVGCFLAMSVIHFPVMRSTMANLWHPVRGVQITNLGEKRFLFSFFHKMDLDQVKNGDP</sequence>
<gene>
    <name evidence="2" type="ORF">Gorai_021569</name>
</gene>
<feature type="domain" description="DUF4283" evidence="1">
    <location>
        <begin position="31"/>
        <end position="87"/>
    </location>
</feature>
<comment type="caution">
    <text evidence="2">The sequence shown here is derived from an EMBL/GenBank/DDBJ whole genome shotgun (WGS) entry which is preliminary data.</text>
</comment>